<protein>
    <submittedName>
        <fullName evidence="2">BA75_01262T0</fullName>
    </submittedName>
</protein>
<dbReference type="AlphaFoldDB" id="A0A1B2J714"/>
<evidence type="ECO:0000313" key="2">
    <source>
        <dbReference type="EMBL" id="ANZ73773.1"/>
    </source>
</evidence>
<proteinExistence type="predicted"/>
<name>A0A1B2J714_PICPA</name>
<reference evidence="2 3" key="1">
    <citation type="submission" date="2016-02" db="EMBL/GenBank/DDBJ databases">
        <title>Comparative genomic and transcriptomic foundation for Pichia pastoris.</title>
        <authorList>
            <person name="Love K.R."/>
            <person name="Shah K.A."/>
            <person name="Whittaker C.A."/>
            <person name="Wu J."/>
            <person name="Bartlett M.C."/>
            <person name="Ma D."/>
            <person name="Leeson R.L."/>
            <person name="Priest M."/>
            <person name="Young S.K."/>
            <person name="Love J.C."/>
        </authorList>
    </citation>
    <scope>NUCLEOTIDE SEQUENCE [LARGE SCALE GENOMIC DNA]</scope>
    <source>
        <strain evidence="2 3">ATCC 28485</strain>
    </source>
</reference>
<organism evidence="2 3">
    <name type="scientific">Komagataella pastoris</name>
    <name type="common">Yeast</name>
    <name type="synonym">Pichia pastoris</name>
    <dbReference type="NCBI Taxonomy" id="4922"/>
    <lineage>
        <taxon>Eukaryota</taxon>
        <taxon>Fungi</taxon>
        <taxon>Dikarya</taxon>
        <taxon>Ascomycota</taxon>
        <taxon>Saccharomycotina</taxon>
        <taxon>Pichiomycetes</taxon>
        <taxon>Pichiales</taxon>
        <taxon>Pichiaceae</taxon>
        <taxon>Komagataella</taxon>
    </lineage>
</organism>
<accession>A0A1B2J714</accession>
<dbReference type="Proteomes" id="UP000094565">
    <property type="component" value="Chromosome 1"/>
</dbReference>
<dbReference type="OrthoDB" id="10294526at2759"/>
<sequence>MDKLEEYVAKWHSSKPLESREIDVGGTKGIVTKLDNNSILLVLLGDIIETRIINASLITSESIPKSTEDRKPAEQNRAGESSFSRLRETNPISPSVAEAPPQFTDEYQLLDDPVTSNFRPPSGPPPIGEGDRLPPGGAHPSLSPFASDLQAEGHGMYPSLSHPIFNPNERQPNLRHPPGSRYDDPTPFGLPGGAAPGKGPPGGGSSGFGGFL</sequence>
<feature type="region of interest" description="Disordered" evidence="1">
    <location>
        <begin position="112"/>
        <end position="212"/>
    </location>
</feature>
<gene>
    <name evidence="2" type="ORF">ATY40_BA7501262</name>
</gene>
<dbReference type="EMBL" id="CP014584">
    <property type="protein sequence ID" value="ANZ73773.1"/>
    <property type="molecule type" value="Genomic_DNA"/>
</dbReference>
<evidence type="ECO:0000256" key="1">
    <source>
        <dbReference type="SAM" id="MobiDB-lite"/>
    </source>
</evidence>
<evidence type="ECO:0000313" key="3">
    <source>
        <dbReference type="Proteomes" id="UP000094565"/>
    </source>
</evidence>
<keyword evidence="3" id="KW-1185">Reference proteome</keyword>
<feature type="region of interest" description="Disordered" evidence="1">
    <location>
        <begin position="63"/>
        <end position="100"/>
    </location>
</feature>
<feature type="compositionally biased region" description="Gly residues" evidence="1">
    <location>
        <begin position="190"/>
        <end position="212"/>
    </location>
</feature>